<sequence>MDRAALAGSVLMTWGIAFAQETAEGGGIRIQVRKDDEALASIHPDPRIAVPYLAGYLSALAPRSAVQDDAEHLTVEFQKGG</sequence>
<comment type="caution">
    <text evidence="1">The sequence shown here is derived from an EMBL/GenBank/DDBJ whole genome shotgun (WGS) entry which is preliminary data.</text>
</comment>
<accession>A0A0W8FKA7</accession>
<organism evidence="1">
    <name type="scientific">hydrocarbon metagenome</name>
    <dbReference type="NCBI Taxonomy" id="938273"/>
    <lineage>
        <taxon>unclassified sequences</taxon>
        <taxon>metagenomes</taxon>
        <taxon>ecological metagenomes</taxon>
    </lineage>
</organism>
<reference evidence="1" key="1">
    <citation type="journal article" date="2015" name="Proc. Natl. Acad. Sci. U.S.A.">
        <title>Networks of energetic and metabolic interactions define dynamics in microbial communities.</title>
        <authorList>
            <person name="Embree M."/>
            <person name="Liu J.K."/>
            <person name="Al-Bassam M.M."/>
            <person name="Zengler K."/>
        </authorList>
    </citation>
    <scope>NUCLEOTIDE SEQUENCE</scope>
</reference>
<dbReference type="EMBL" id="LNQE01001074">
    <property type="protein sequence ID" value="KUG21327.1"/>
    <property type="molecule type" value="Genomic_DNA"/>
</dbReference>
<proteinExistence type="predicted"/>
<dbReference type="AlphaFoldDB" id="A0A0W8FKA7"/>
<gene>
    <name evidence="1" type="ORF">ASZ90_008911</name>
</gene>
<name>A0A0W8FKA7_9ZZZZ</name>
<evidence type="ECO:0000313" key="1">
    <source>
        <dbReference type="EMBL" id="KUG21327.1"/>
    </source>
</evidence>
<protein>
    <submittedName>
        <fullName evidence="1">Uncharacterized protein</fullName>
    </submittedName>
</protein>